<dbReference type="Proteomes" id="UP000449710">
    <property type="component" value="Unassembled WGS sequence"/>
</dbReference>
<feature type="transmembrane region" description="Helical" evidence="1">
    <location>
        <begin position="235"/>
        <end position="256"/>
    </location>
</feature>
<proteinExistence type="predicted"/>
<organism evidence="2 3">
    <name type="scientific">Isachenkonia alkalipeptolytica</name>
    <dbReference type="NCBI Taxonomy" id="2565777"/>
    <lineage>
        <taxon>Bacteria</taxon>
        <taxon>Bacillati</taxon>
        <taxon>Bacillota</taxon>
        <taxon>Clostridia</taxon>
        <taxon>Eubacteriales</taxon>
        <taxon>Clostridiaceae</taxon>
        <taxon>Isachenkonia</taxon>
    </lineage>
</organism>
<dbReference type="RefSeq" id="WP_160719473.1">
    <property type="nucleotide sequence ID" value="NZ_SUMG01000003.1"/>
</dbReference>
<dbReference type="EMBL" id="SUMG01000003">
    <property type="protein sequence ID" value="NBG87734.1"/>
    <property type="molecule type" value="Genomic_DNA"/>
</dbReference>
<feature type="transmembrane region" description="Helical" evidence="1">
    <location>
        <begin position="209"/>
        <end position="229"/>
    </location>
</feature>
<accession>A0AA44BCV6</accession>
<dbReference type="Pfam" id="PF11193">
    <property type="entry name" value="DUF2812"/>
    <property type="match status" value="1"/>
</dbReference>
<dbReference type="InterPro" id="IPR021359">
    <property type="entry name" value="DUF2812"/>
</dbReference>
<feature type="transmembrane region" description="Helical" evidence="1">
    <location>
        <begin position="127"/>
        <end position="145"/>
    </location>
</feature>
<dbReference type="AlphaFoldDB" id="A0AA44BCV6"/>
<evidence type="ECO:0000313" key="3">
    <source>
        <dbReference type="Proteomes" id="UP000449710"/>
    </source>
</evidence>
<name>A0AA44BCV6_9CLOT</name>
<evidence type="ECO:0000313" key="2">
    <source>
        <dbReference type="EMBL" id="NBG87734.1"/>
    </source>
</evidence>
<gene>
    <name evidence="2" type="ORF">ISALK_04395</name>
</gene>
<protein>
    <submittedName>
        <fullName evidence="2">DUF2812 domain-containing protein</fullName>
    </submittedName>
</protein>
<keyword evidence="1" id="KW-0812">Transmembrane</keyword>
<comment type="caution">
    <text evidence="2">The sequence shown here is derived from an EMBL/GenBank/DDBJ whole genome shotgun (WGS) entry which is preliminary data.</text>
</comment>
<keyword evidence="1" id="KW-1133">Transmembrane helix</keyword>
<feature type="transmembrane region" description="Helical" evidence="1">
    <location>
        <begin position="157"/>
        <end position="181"/>
    </location>
</feature>
<keyword evidence="1" id="KW-0472">Membrane</keyword>
<reference evidence="2 3" key="1">
    <citation type="submission" date="2019-04" db="EMBL/GenBank/DDBJ databases">
        <title>Isachenkonia alkalipeptolytica gen. nov. sp. nov. a new anaerobic, alkiliphilic organothrophic bacterium capable to reduce synthesized ferrihydrite isolated from a soda lake.</title>
        <authorList>
            <person name="Toshchakov S.V."/>
            <person name="Zavarzina D.G."/>
            <person name="Zhilina T.N."/>
            <person name="Kostrikina N.A."/>
            <person name="Kublanov I.V."/>
        </authorList>
    </citation>
    <scope>NUCLEOTIDE SEQUENCE [LARGE SCALE GENOMIC DNA]</scope>
    <source>
        <strain evidence="2 3">Z-1701</strain>
    </source>
</reference>
<feature type="transmembrane region" description="Helical" evidence="1">
    <location>
        <begin position="268"/>
        <end position="286"/>
    </location>
</feature>
<sequence length="443" mass="51694">MGKSKGFLWNFLDLDYKAMESYLEDMAAKGWMLRKINGNFATFDRISPKRIHFTVNVLEKAGLWFSENSKGAKEYRSLMEEAGWRYIDAKGHLLFFCSEKEERPLPEHRDLDREKRMLNSSLWKKQLAGTLYILALCSVFMYFFYPVGLEHMQSNTALIFVMVLPLILVAASIHLVYLLVWRYRMKKSVKKGEVFGSLDYRKARKKGGIVNGLQLLLAVILLTAVAMDLTGGNTIAMSLILGLVMSLVILQVLKFLTQEKSDKQSQVFLYLALAVGTIVFVIMAYYPTMDFHDQNRPRLPEDYPRLVEEEWEYMKNLGEKTPHYIRNQSLLLPISYEAYYYFEKKTFSYAYHQAAHERIAAFIYHDILEEFNASRHSHVGSSKRMEELSPDHELYHLWKVDRIAYHENQNTLLLLKGEKVLRFRGIPDFSDPDFIDGVNQIFF</sequence>
<keyword evidence="3" id="KW-1185">Reference proteome</keyword>
<evidence type="ECO:0000256" key="1">
    <source>
        <dbReference type="SAM" id="Phobius"/>
    </source>
</evidence>